<protein>
    <submittedName>
        <fullName evidence="1">Uncharacterized protein</fullName>
    </submittedName>
</protein>
<gene>
    <name evidence="3" type="ORF">MM415A01118_0014</name>
    <name evidence="2" type="ORF">MM415B01659_0013</name>
    <name evidence="1" type="ORF">TM448A02311_0013</name>
    <name evidence="4" type="ORF">TM448B01472_0014</name>
</gene>
<sequence>MRWRWDWMGNILWNALIHAVTLQWTQLNQDLEAFKDWFQSLWDLILEKVNAVRSWAEGKVSWLQGYAFGLFYQLGMDAARWVANLRTDLTSWINSIITWVTATRDWLWNEAVRLMNEAIAWARAKADAVRVWAEGYTNAVRDWLYNTFVWIQGFRDLIANWLVAAKVVIDWLWHSAWNQLKAFLSNPIGYVLGWLLPPLQDFINWWALWGGAVRDFVTQDLPRLRNLLARGFAFLFNLVDHPQDVILGTITPIFLDWLGDRIRERL</sequence>
<evidence type="ECO:0000313" key="1">
    <source>
        <dbReference type="EMBL" id="QJA51830.1"/>
    </source>
</evidence>
<evidence type="ECO:0000313" key="2">
    <source>
        <dbReference type="EMBL" id="QJA57344.1"/>
    </source>
</evidence>
<dbReference type="AlphaFoldDB" id="A0A6H1ZX99"/>
<evidence type="ECO:0000313" key="4">
    <source>
        <dbReference type="EMBL" id="QJH99052.1"/>
    </source>
</evidence>
<organism evidence="1">
    <name type="scientific">viral metagenome</name>
    <dbReference type="NCBI Taxonomy" id="1070528"/>
    <lineage>
        <taxon>unclassified sequences</taxon>
        <taxon>metagenomes</taxon>
        <taxon>organismal metagenomes</taxon>
    </lineage>
</organism>
<accession>A0A6H1ZX99</accession>
<reference evidence="1" key="1">
    <citation type="submission" date="2020-03" db="EMBL/GenBank/DDBJ databases">
        <title>The deep terrestrial virosphere.</title>
        <authorList>
            <person name="Holmfeldt K."/>
            <person name="Nilsson E."/>
            <person name="Simone D."/>
            <person name="Lopez-Fernandez M."/>
            <person name="Wu X."/>
            <person name="de Brujin I."/>
            <person name="Lundin D."/>
            <person name="Andersson A."/>
            <person name="Bertilsson S."/>
            <person name="Dopson M."/>
        </authorList>
    </citation>
    <scope>NUCLEOTIDE SEQUENCE</scope>
    <source>
        <strain evidence="3">MM415A01118</strain>
        <strain evidence="2">MM415B01659</strain>
        <strain evidence="1">TM448A02311</strain>
        <strain evidence="4">TM448B01472</strain>
    </source>
</reference>
<dbReference type="EMBL" id="MT141268">
    <property type="protein sequence ID" value="QJA57344.1"/>
    <property type="molecule type" value="Genomic_DNA"/>
</dbReference>
<dbReference type="EMBL" id="MT142324">
    <property type="protein sequence ID" value="QJA78188.1"/>
    <property type="molecule type" value="Genomic_DNA"/>
</dbReference>
<name>A0A6H1ZX99_9ZZZZ</name>
<evidence type="ECO:0000313" key="3">
    <source>
        <dbReference type="EMBL" id="QJA78188.1"/>
    </source>
</evidence>
<dbReference type="EMBL" id="MT144765">
    <property type="protein sequence ID" value="QJH99052.1"/>
    <property type="molecule type" value="Genomic_DNA"/>
</dbReference>
<proteinExistence type="predicted"/>
<dbReference type="EMBL" id="MT144291">
    <property type="protein sequence ID" value="QJA51830.1"/>
    <property type="molecule type" value="Genomic_DNA"/>
</dbReference>